<gene>
    <name evidence="2" type="ORF">I8J29_09530</name>
</gene>
<accession>A0ABS3W7Z2</accession>
<comment type="caution">
    <text evidence="2">The sequence shown here is derived from an EMBL/GenBank/DDBJ whole genome shotgun (WGS) entry which is preliminary data.</text>
</comment>
<feature type="domain" description="ThuA-like" evidence="1">
    <location>
        <begin position="29"/>
        <end position="207"/>
    </location>
</feature>
<dbReference type="RefSeq" id="WP_208847378.1">
    <property type="nucleotide sequence ID" value="NZ_JAGGDJ010000004.1"/>
</dbReference>
<keyword evidence="3" id="KW-1185">Reference proteome</keyword>
<dbReference type="InterPro" id="IPR029062">
    <property type="entry name" value="Class_I_gatase-like"/>
</dbReference>
<dbReference type="EMBL" id="JAGGDJ010000004">
    <property type="protein sequence ID" value="MBO7744435.1"/>
    <property type="molecule type" value="Genomic_DNA"/>
</dbReference>
<dbReference type="SUPFAM" id="SSF52317">
    <property type="entry name" value="Class I glutamine amidotransferase-like"/>
    <property type="match status" value="1"/>
</dbReference>
<evidence type="ECO:0000313" key="3">
    <source>
        <dbReference type="Proteomes" id="UP000670947"/>
    </source>
</evidence>
<dbReference type="InterPro" id="IPR029010">
    <property type="entry name" value="ThuA-like"/>
</dbReference>
<organism evidence="2 3">
    <name type="scientific">Paenibacillus artemisiicola</name>
    <dbReference type="NCBI Taxonomy" id="1172618"/>
    <lineage>
        <taxon>Bacteria</taxon>
        <taxon>Bacillati</taxon>
        <taxon>Bacillota</taxon>
        <taxon>Bacilli</taxon>
        <taxon>Bacillales</taxon>
        <taxon>Paenibacillaceae</taxon>
        <taxon>Paenibacillus</taxon>
    </lineage>
</organism>
<name>A0ABS3W7Z2_9BACL</name>
<dbReference type="Proteomes" id="UP000670947">
    <property type="component" value="Unassembled WGS sequence"/>
</dbReference>
<dbReference type="Gene3D" id="3.40.50.880">
    <property type="match status" value="1"/>
</dbReference>
<dbReference type="PANTHER" id="PTHR40469">
    <property type="entry name" value="SECRETED GLYCOSYL HYDROLASE"/>
    <property type="match status" value="1"/>
</dbReference>
<dbReference type="Pfam" id="PF06283">
    <property type="entry name" value="ThuA"/>
    <property type="match status" value="1"/>
</dbReference>
<dbReference type="PANTHER" id="PTHR40469:SF2">
    <property type="entry name" value="GALACTOSE-BINDING DOMAIN-LIKE SUPERFAMILY PROTEIN"/>
    <property type="match status" value="1"/>
</dbReference>
<evidence type="ECO:0000313" key="2">
    <source>
        <dbReference type="EMBL" id="MBO7744435.1"/>
    </source>
</evidence>
<sequence length="212" mass="25164">MSSKLKAAVITEWHPVDMIHFHRLFWQFDEFEVYVQSLDIFCKDEDNDKYDVVVYYNLSDPTPAEDDARRIYLEQKLGSSSQGILLLHHAILNYRNWELWTKVAGVGDRSFKYYWEQTVRYDLTAVDHPITRGLRNFAMIDETYTMAEPNPDNEILITADHPNSMKAIAWTRQYKNSRVFCYQSGHDDFAYKDRNFQEILRRGMLWCANRLG</sequence>
<evidence type="ECO:0000259" key="1">
    <source>
        <dbReference type="Pfam" id="PF06283"/>
    </source>
</evidence>
<proteinExistence type="predicted"/>
<reference evidence="2 3" key="1">
    <citation type="submission" date="2021-03" db="EMBL/GenBank/DDBJ databases">
        <title>Paenibacillus artemisicola MWE-103 whole genome sequence.</title>
        <authorList>
            <person name="Ham Y.J."/>
        </authorList>
    </citation>
    <scope>NUCLEOTIDE SEQUENCE [LARGE SCALE GENOMIC DNA]</scope>
    <source>
        <strain evidence="2 3">MWE-103</strain>
    </source>
</reference>
<protein>
    <submittedName>
        <fullName evidence="2">ThuA domain-containing protein</fullName>
    </submittedName>
</protein>